<evidence type="ECO:0000313" key="5">
    <source>
        <dbReference type="Proteomes" id="UP000663508"/>
    </source>
</evidence>
<dbReference type="CDD" id="cd00093">
    <property type="entry name" value="HTH_XRE"/>
    <property type="match status" value="1"/>
</dbReference>
<keyword evidence="4" id="KW-0614">Plasmid</keyword>
<dbReference type="KEGG" id="mind:mvi_65460"/>
<accession>A0A8H9CB41</accession>
<dbReference type="InterPro" id="IPR010982">
    <property type="entry name" value="Lambda_DNA-bd_dom_sf"/>
</dbReference>
<protein>
    <submittedName>
        <fullName evidence="4">Transcriptional regulator</fullName>
    </submittedName>
</protein>
<evidence type="ECO:0000313" key="4">
    <source>
        <dbReference type="EMBL" id="BCM88085.1"/>
    </source>
</evidence>
<geneLocation type="plasmid" evidence="4 5">
    <name>pVL1_5</name>
</geneLocation>
<dbReference type="GO" id="GO:0003677">
    <property type="term" value="F:DNA binding"/>
    <property type="evidence" value="ECO:0007669"/>
    <property type="project" value="UniProtKB-KW"/>
</dbReference>
<dbReference type="Proteomes" id="UP000663508">
    <property type="component" value="Plasmid pVL1_5"/>
</dbReference>
<dbReference type="Gene3D" id="1.10.260.40">
    <property type="entry name" value="lambda repressor-like DNA-binding domains"/>
    <property type="match status" value="1"/>
</dbReference>
<keyword evidence="2" id="KW-0238">DNA-binding</keyword>
<keyword evidence="1" id="KW-0805">Transcription regulation</keyword>
<dbReference type="SUPFAM" id="SSF47413">
    <property type="entry name" value="lambda repressor-like DNA-binding domains"/>
    <property type="match status" value="1"/>
</dbReference>
<dbReference type="PANTHER" id="PTHR36511:SF4">
    <property type="entry name" value="ANTITOXIN MQSA"/>
    <property type="match status" value="1"/>
</dbReference>
<gene>
    <name evidence="4" type="ORF">mvi_65460</name>
</gene>
<keyword evidence="3" id="KW-0804">Transcription</keyword>
<evidence type="ECO:0000256" key="2">
    <source>
        <dbReference type="ARBA" id="ARBA00023125"/>
    </source>
</evidence>
<dbReference type="EMBL" id="AP024150">
    <property type="protein sequence ID" value="BCM88085.1"/>
    <property type="molecule type" value="Genomic_DNA"/>
</dbReference>
<dbReference type="InterPro" id="IPR001387">
    <property type="entry name" value="Cro/C1-type_HTH"/>
</dbReference>
<dbReference type="AlphaFoldDB" id="A0A8H9CB41"/>
<proteinExistence type="predicted"/>
<evidence type="ECO:0000256" key="3">
    <source>
        <dbReference type="ARBA" id="ARBA00023163"/>
    </source>
</evidence>
<sequence>MVSPMTDSFTRILSGAKSALAYMEGNPPEGTVVHVPEDLDVAEIRTRTGLAQPAFAATIGVSLHTLRNWEQKRRRPEGPARVLLAMVEKRPQVVREILGEVA</sequence>
<dbReference type="InterPro" id="IPR052359">
    <property type="entry name" value="HTH-type_reg/antitoxin"/>
</dbReference>
<name>A0A8H9CB41_9HYPH</name>
<evidence type="ECO:0000256" key="1">
    <source>
        <dbReference type="ARBA" id="ARBA00023015"/>
    </source>
</evidence>
<organism evidence="4 5">
    <name type="scientific">Methylobacterium indicum</name>
    <dbReference type="NCBI Taxonomy" id="1775910"/>
    <lineage>
        <taxon>Bacteria</taxon>
        <taxon>Pseudomonadati</taxon>
        <taxon>Pseudomonadota</taxon>
        <taxon>Alphaproteobacteria</taxon>
        <taxon>Hyphomicrobiales</taxon>
        <taxon>Methylobacteriaceae</taxon>
        <taxon>Methylobacterium</taxon>
    </lineage>
</organism>
<dbReference type="PANTHER" id="PTHR36511">
    <property type="entry name" value="MERR FAMILY BACTERIAL REGULATORY PROTEIN"/>
    <property type="match status" value="1"/>
</dbReference>
<reference evidence="4" key="1">
    <citation type="submission" date="2020-11" db="EMBL/GenBank/DDBJ databases">
        <title>Complete genome sequence of a novel pathogenic Methylobacterium strain isolated from rice in Vietnam.</title>
        <authorList>
            <person name="Lai K."/>
            <person name="Okazaki S."/>
            <person name="Higashi K."/>
            <person name="Mori H."/>
            <person name="Toyoda A."/>
            <person name="Kurokawa K."/>
        </authorList>
    </citation>
    <scope>NUCLEOTIDE SEQUENCE</scope>
    <source>
        <strain evidence="4">VL1</strain>
        <plasmid evidence="4">pVL1_5</plasmid>
    </source>
</reference>